<dbReference type="InterPro" id="IPR036046">
    <property type="entry name" value="Acylphosphatase-like_dom_sf"/>
</dbReference>
<keyword evidence="3" id="KW-1185">Reference proteome</keyword>
<evidence type="ECO:0000313" key="3">
    <source>
        <dbReference type="Proteomes" id="UP001197770"/>
    </source>
</evidence>
<dbReference type="EMBL" id="JAJGMW010000011">
    <property type="protein sequence ID" value="MCC4213063.1"/>
    <property type="molecule type" value="Genomic_DNA"/>
</dbReference>
<comment type="caution">
    <text evidence="2">The sequence shown here is derived from an EMBL/GenBank/DDBJ whole genome shotgun (WGS) entry which is preliminary data.</text>
</comment>
<dbReference type="Pfam" id="PF04940">
    <property type="entry name" value="BLUF"/>
    <property type="match status" value="1"/>
</dbReference>
<dbReference type="Proteomes" id="UP001197770">
    <property type="component" value="Unassembled WGS sequence"/>
</dbReference>
<proteinExistence type="predicted"/>
<sequence length="132" mass="15488">MMYAICYVSDERKELNKEDLILLYEQTVYNNYREQITGVLIYKDGSFFQVLEGEHQIITSLFDKIKKDKRHMNVITLFKRESDRVFDDYLTGFSIVDNYQGLESLRIFLADKRAVSTTSACVESIIKSYLKA</sequence>
<evidence type="ECO:0000259" key="1">
    <source>
        <dbReference type="PROSITE" id="PS50925"/>
    </source>
</evidence>
<dbReference type="InterPro" id="IPR007024">
    <property type="entry name" value="BLUF_domain"/>
</dbReference>
<dbReference type="PROSITE" id="PS50925">
    <property type="entry name" value="BLUF"/>
    <property type="match status" value="1"/>
</dbReference>
<name>A0ABS8GTG9_9FLAO</name>
<evidence type="ECO:0000313" key="2">
    <source>
        <dbReference type="EMBL" id="MCC4213063.1"/>
    </source>
</evidence>
<reference evidence="2 3" key="1">
    <citation type="submission" date="2021-11" db="EMBL/GenBank/DDBJ databases">
        <title>Seasonal and diel survey of microbial diversity of the Tyrrhenian coast.</title>
        <authorList>
            <person name="Gattoni G."/>
            <person name="Corral P."/>
        </authorList>
    </citation>
    <scope>NUCLEOTIDE SEQUENCE [LARGE SCALE GENOMIC DNA]</scope>
    <source>
        <strain evidence="2 3">Mr9</strain>
    </source>
</reference>
<accession>A0ABS8GTG9</accession>
<dbReference type="SUPFAM" id="SSF54975">
    <property type="entry name" value="Acylphosphatase/BLUF domain-like"/>
    <property type="match status" value="1"/>
</dbReference>
<dbReference type="Gene3D" id="3.30.70.100">
    <property type="match status" value="1"/>
</dbReference>
<feature type="domain" description="BLUF" evidence="1">
    <location>
        <begin position="2"/>
        <end position="96"/>
    </location>
</feature>
<gene>
    <name evidence="2" type="ORF">LLW17_10060</name>
</gene>
<dbReference type="SMART" id="SM01034">
    <property type="entry name" value="BLUF"/>
    <property type="match status" value="1"/>
</dbReference>
<dbReference type="RefSeq" id="WP_228230128.1">
    <property type="nucleotide sequence ID" value="NZ_JAJGMW010000011.1"/>
</dbReference>
<organism evidence="2 3">
    <name type="scientific">Leeuwenhoekiella parthenopeia</name>
    <dbReference type="NCBI Taxonomy" id="2890320"/>
    <lineage>
        <taxon>Bacteria</taxon>
        <taxon>Pseudomonadati</taxon>
        <taxon>Bacteroidota</taxon>
        <taxon>Flavobacteriia</taxon>
        <taxon>Flavobacteriales</taxon>
        <taxon>Flavobacteriaceae</taxon>
        <taxon>Leeuwenhoekiella</taxon>
    </lineage>
</organism>
<protein>
    <submittedName>
        <fullName evidence="2">BLUF domain-containing protein</fullName>
    </submittedName>
</protein>